<evidence type="ECO:0000313" key="1">
    <source>
        <dbReference type="EMBL" id="RRT66088.1"/>
    </source>
</evidence>
<protein>
    <submittedName>
        <fullName evidence="1">Uncharacterized protein</fullName>
    </submittedName>
</protein>
<sequence>MRLNRVELFYMLVAAIGSESRCCLRGRGGHMHAVCMQRWLAMARPPAGAAARKGGHPRARSAVASLVASRGCGAARGMVAANRKGQPSPA</sequence>
<accession>A0A426ZQ42</accession>
<proteinExistence type="predicted"/>
<comment type="caution">
    <text evidence="1">The sequence shown here is derived from an EMBL/GenBank/DDBJ whole genome shotgun (WGS) entry which is preliminary data.</text>
</comment>
<dbReference type="Proteomes" id="UP000287651">
    <property type="component" value="Unassembled WGS sequence"/>
</dbReference>
<evidence type="ECO:0000313" key="2">
    <source>
        <dbReference type="Proteomes" id="UP000287651"/>
    </source>
</evidence>
<name>A0A426ZQ42_ENSVE</name>
<dbReference type="EMBL" id="AMZH03005566">
    <property type="protein sequence ID" value="RRT66088.1"/>
    <property type="molecule type" value="Genomic_DNA"/>
</dbReference>
<gene>
    <name evidence="1" type="ORF">B296_00014790</name>
</gene>
<dbReference type="AlphaFoldDB" id="A0A426ZQ42"/>
<reference evidence="1 2" key="1">
    <citation type="journal article" date="2014" name="Agronomy (Basel)">
        <title>A Draft Genome Sequence for Ensete ventricosum, the Drought-Tolerant Tree Against Hunger.</title>
        <authorList>
            <person name="Harrison J."/>
            <person name="Moore K.A."/>
            <person name="Paszkiewicz K."/>
            <person name="Jones T."/>
            <person name="Grant M."/>
            <person name="Ambacheew D."/>
            <person name="Muzemil S."/>
            <person name="Studholme D.J."/>
        </authorList>
    </citation>
    <scope>NUCLEOTIDE SEQUENCE [LARGE SCALE GENOMIC DNA]</scope>
</reference>
<organism evidence="1 2">
    <name type="scientific">Ensete ventricosum</name>
    <name type="common">Abyssinian banana</name>
    <name type="synonym">Musa ensete</name>
    <dbReference type="NCBI Taxonomy" id="4639"/>
    <lineage>
        <taxon>Eukaryota</taxon>
        <taxon>Viridiplantae</taxon>
        <taxon>Streptophyta</taxon>
        <taxon>Embryophyta</taxon>
        <taxon>Tracheophyta</taxon>
        <taxon>Spermatophyta</taxon>
        <taxon>Magnoliopsida</taxon>
        <taxon>Liliopsida</taxon>
        <taxon>Zingiberales</taxon>
        <taxon>Musaceae</taxon>
        <taxon>Ensete</taxon>
    </lineage>
</organism>